<gene>
    <name evidence="1" type="ORF">CLUMA_CG020071</name>
</gene>
<keyword evidence="2" id="KW-1185">Reference proteome</keyword>
<protein>
    <submittedName>
        <fullName evidence="1">CLUMA_CG020071, isoform A</fullName>
    </submittedName>
</protein>
<evidence type="ECO:0000313" key="2">
    <source>
        <dbReference type="Proteomes" id="UP000183832"/>
    </source>
</evidence>
<evidence type="ECO:0000313" key="1">
    <source>
        <dbReference type="EMBL" id="CRL07036.1"/>
    </source>
</evidence>
<sequence>MVHINDDLGIKGSEAFDIYRLYELWLLYLSMYMNFCVKLTQETRSNVEAPEETVQIYKTNLTSGIMVRTRLLMIVH</sequence>
<dbReference type="AlphaFoldDB" id="A0A1J1J5F7"/>
<dbReference type="EMBL" id="CVRI01000069">
    <property type="protein sequence ID" value="CRL07036.1"/>
    <property type="molecule type" value="Genomic_DNA"/>
</dbReference>
<organism evidence="1 2">
    <name type="scientific">Clunio marinus</name>
    <dbReference type="NCBI Taxonomy" id="568069"/>
    <lineage>
        <taxon>Eukaryota</taxon>
        <taxon>Metazoa</taxon>
        <taxon>Ecdysozoa</taxon>
        <taxon>Arthropoda</taxon>
        <taxon>Hexapoda</taxon>
        <taxon>Insecta</taxon>
        <taxon>Pterygota</taxon>
        <taxon>Neoptera</taxon>
        <taxon>Endopterygota</taxon>
        <taxon>Diptera</taxon>
        <taxon>Nematocera</taxon>
        <taxon>Chironomoidea</taxon>
        <taxon>Chironomidae</taxon>
        <taxon>Clunio</taxon>
    </lineage>
</organism>
<accession>A0A1J1J5F7</accession>
<dbReference type="Proteomes" id="UP000183832">
    <property type="component" value="Unassembled WGS sequence"/>
</dbReference>
<proteinExistence type="predicted"/>
<reference evidence="1 2" key="1">
    <citation type="submission" date="2015-04" db="EMBL/GenBank/DDBJ databases">
        <authorList>
            <person name="Syromyatnikov M.Y."/>
            <person name="Popov V.N."/>
        </authorList>
    </citation>
    <scope>NUCLEOTIDE SEQUENCE [LARGE SCALE GENOMIC DNA]</scope>
</reference>
<name>A0A1J1J5F7_9DIPT</name>